<sequence>MKINLKVSLVIVVSSNNPLNTRRAVKEEIVNHEFDKYGLGERVVLELTKSIWNERREIYFDNFFFFTNFSAEIKTREHSSIRNNKDKQKRVTYRDVTSVSRKENDDTSVSIICPTDAQLVTTSKKFELLMNTINFILSSEVDETARFFFVHLIYLISIVPTYVEYYVPKSFTDPVERILRTNWAANQQCPIPHCSRAKTNLSFSAVKTNILRVIGTSREVCRKSENFIESRNSFGRMTNSYNNNGDDDGDDDDNGQRRVQWICEH</sequence>
<name>A0A6G0ZD07_APHCR</name>
<keyword evidence="2" id="KW-1185">Reference proteome</keyword>
<protein>
    <submittedName>
        <fullName evidence="1">PiggyBac transposable element-derived protein 4-like</fullName>
    </submittedName>
</protein>
<comment type="caution">
    <text evidence="1">The sequence shown here is derived from an EMBL/GenBank/DDBJ whole genome shotgun (WGS) entry which is preliminary data.</text>
</comment>
<dbReference type="Proteomes" id="UP000478052">
    <property type="component" value="Unassembled WGS sequence"/>
</dbReference>
<reference evidence="1 2" key="1">
    <citation type="submission" date="2019-08" db="EMBL/GenBank/DDBJ databases">
        <title>Whole genome of Aphis craccivora.</title>
        <authorList>
            <person name="Voronova N.V."/>
            <person name="Shulinski R.S."/>
            <person name="Bandarenka Y.V."/>
            <person name="Zhorov D.G."/>
            <person name="Warner D."/>
        </authorList>
    </citation>
    <scope>NUCLEOTIDE SEQUENCE [LARGE SCALE GENOMIC DNA]</scope>
    <source>
        <strain evidence="1">180601</strain>
        <tissue evidence="1">Whole Body</tissue>
    </source>
</reference>
<accession>A0A6G0ZD07</accession>
<dbReference type="EMBL" id="VUJU01000733">
    <property type="protein sequence ID" value="KAF0768622.1"/>
    <property type="molecule type" value="Genomic_DNA"/>
</dbReference>
<proteinExistence type="predicted"/>
<evidence type="ECO:0000313" key="2">
    <source>
        <dbReference type="Proteomes" id="UP000478052"/>
    </source>
</evidence>
<gene>
    <name evidence="1" type="ORF">FWK35_00004756</name>
</gene>
<evidence type="ECO:0000313" key="1">
    <source>
        <dbReference type="EMBL" id="KAF0768622.1"/>
    </source>
</evidence>
<dbReference type="AlphaFoldDB" id="A0A6G0ZD07"/>
<organism evidence="1 2">
    <name type="scientific">Aphis craccivora</name>
    <name type="common">Cowpea aphid</name>
    <dbReference type="NCBI Taxonomy" id="307492"/>
    <lineage>
        <taxon>Eukaryota</taxon>
        <taxon>Metazoa</taxon>
        <taxon>Ecdysozoa</taxon>
        <taxon>Arthropoda</taxon>
        <taxon>Hexapoda</taxon>
        <taxon>Insecta</taxon>
        <taxon>Pterygota</taxon>
        <taxon>Neoptera</taxon>
        <taxon>Paraneoptera</taxon>
        <taxon>Hemiptera</taxon>
        <taxon>Sternorrhyncha</taxon>
        <taxon>Aphidomorpha</taxon>
        <taxon>Aphidoidea</taxon>
        <taxon>Aphididae</taxon>
        <taxon>Aphidini</taxon>
        <taxon>Aphis</taxon>
        <taxon>Aphis</taxon>
    </lineage>
</organism>